<comment type="caution">
    <text evidence="5">The sequence shown here is derived from an EMBL/GenBank/DDBJ whole genome shotgun (WGS) entry which is preliminary data.</text>
</comment>
<feature type="domain" description="HTH marR-type" evidence="4">
    <location>
        <begin position="1"/>
        <end position="143"/>
    </location>
</feature>
<dbReference type="Proteomes" id="UP000779809">
    <property type="component" value="Unassembled WGS sequence"/>
</dbReference>
<sequence>MAKRPKPQGDPFVGRVTLNPLVSALWEAHDHALAPLGLTAKQGAMMLSLKLGEATMAAELARTYSVDMSAVTRMLDRMEKKGLVRRERDTADRRKVRLRLTAAGEEKLQEAVPVGAAVANRAWGNVTMAERKVLHRIVSKVLRNLGQPVQQSRMG</sequence>
<dbReference type="InterPro" id="IPR023187">
    <property type="entry name" value="Tscrpt_reg_MarR-type_CS"/>
</dbReference>
<evidence type="ECO:0000313" key="6">
    <source>
        <dbReference type="Proteomes" id="UP000779809"/>
    </source>
</evidence>
<accession>A0A932EQR1</accession>
<dbReference type="PROSITE" id="PS01117">
    <property type="entry name" value="HTH_MARR_1"/>
    <property type="match status" value="1"/>
</dbReference>
<dbReference type="InterPro" id="IPR036390">
    <property type="entry name" value="WH_DNA-bd_sf"/>
</dbReference>
<protein>
    <submittedName>
        <fullName evidence="5">MarR family transcriptional regulator</fullName>
    </submittedName>
</protein>
<dbReference type="GO" id="GO:0003677">
    <property type="term" value="F:DNA binding"/>
    <property type="evidence" value="ECO:0007669"/>
    <property type="project" value="UniProtKB-KW"/>
</dbReference>
<name>A0A932EQR1_9BACT</name>
<evidence type="ECO:0000256" key="1">
    <source>
        <dbReference type="ARBA" id="ARBA00023015"/>
    </source>
</evidence>
<dbReference type="SUPFAM" id="SSF46785">
    <property type="entry name" value="Winged helix' DNA-binding domain"/>
    <property type="match status" value="1"/>
</dbReference>
<dbReference type="AlphaFoldDB" id="A0A932EQR1"/>
<dbReference type="PANTHER" id="PTHR42756:SF1">
    <property type="entry name" value="TRANSCRIPTIONAL REPRESSOR OF EMRAB OPERON"/>
    <property type="match status" value="1"/>
</dbReference>
<evidence type="ECO:0000256" key="3">
    <source>
        <dbReference type="ARBA" id="ARBA00023163"/>
    </source>
</evidence>
<evidence type="ECO:0000313" key="5">
    <source>
        <dbReference type="EMBL" id="MBI2678100.1"/>
    </source>
</evidence>
<organism evidence="5 6">
    <name type="scientific">Candidatus Korobacter versatilis</name>
    <dbReference type="NCBI Taxonomy" id="658062"/>
    <lineage>
        <taxon>Bacteria</taxon>
        <taxon>Pseudomonadati</taxon>
        <taxon>Acidobacteriota</taxon>
        <taxon>Terriglobia</taxon>
        <taxon>Terriglobales</taxon>
        <taxon>Candidatus Korobacteraceae</taxon>
        <taxon>Candidatus Korobacter</taxon>
    </lineage>
</organism>
<dbReference type="SMART" id="SM00347">
    <property type="entry name" value="HTH_MARR"/>
    <property type="match status" value="1"/>
</dbReference>
<dbReference type="PROSITE" id="PS50995">
    <property type="entry name" value="HTH_MARR_2"/>
    <property type="match status" value="1"/>
</dbReference>
<dbReference type="EMBL" id="JACPNR010000006">
    <property type="protein sequence ID" value="MBI2678100.1"/>
    <property type="molecule type" value="Genomic_DNA"/>
</dbReference>
<reference evidence="5" key="1">
    <citation type="submission" date="2020-07" db="EMBL/GenBank/DDBJ databases">
        <title>Huge and variable diversity of episymbiotic CPR bacteria and DPANN archaea in groundwater ecosystems.</title>
        <authorList>
            <person name="He C.Y."/>
            <person name="Keren R."/>
            <person name="Whittaker M."/>
            <person name="Farag I.F."/>
            <person name="Doudna J."/>
            <person name="Cate J.H.D."/>
            <person name="Banfield J.F."/>
        </authorList>
    </citation>
    <scope>NUCLEOTIDE SEQUENCE</scope>
    <source>
        <strain evidence="5">NC_groundwater_580_Pr5_B-0.1um_64_19</strain>
    </source>
</reference>
<dbReference type="PRINTS" id="PR00598">
    <property type="entry name" value="HTHMARR"/>
</dbReference>
<dbReference type="Gene3D" id="1.10.10.10">
    <property type="entry name" value="Winged helix-like DNA-binding domain superfamily/Winged helix DNA-binding domain"/>
    <property type="match status" value="1"/>
</dbReference>
<dbReference type="PANTHER" id="PTHR42756">
    <property type="entry name" value="TRANSCRIPTIONAL REGULATOR, MARR"/>
    <property type="match status" value="1"/>
</dbReference>
<gene>
    <name evidence="5" type="ORF">HYX28_04915</name>
</gene>
<proteinExistence type="predicted"/>
<dbReference type="InterPro" id="IPR000835">
    <property type="entry name" value="HTH_MarR-typ"/>
</dbReference>
<evidence type="ECO:0000259" key="4">
    <source>
        <dbReference type="PROSITE" id="PS50995"/>
    </source>
</evidence>
<evidence type="ECO:0000256" key="2">
    <source>
        <dbReference type="ARBA" id="ARBA00023125"/>
    </source>
</evidence>
<keyword evidence="3" id="KW-0804">Transcription</keyword>
<dbReference type="Pfam" id="PF01047">
    <property type="entry name" value="MarR"/>
    <property type="match status" value="1"/>
</dbReference>
<dbReference type="InterPro" id="IPR036388">
    <property type="entry name" value="WH-like_DNA-bd_sf"/>
</dbReference>
<keyword evidence="2" id="KW-0238">DNA-binding</keyword>
<keyword evidence="1" id="KW-0805">Transcription regulation</keyword>
<dbReference type="GO" id="GO:0003700">
    <property type="term" value="F:DNA-binding transcription factor activity"/>
    <property type="evidence" value="ECO:0007669"/>
    <property type="project" value="InterPro"/>
</dbReference>